<protein>
    <submittedName>
        <fullName evidence="2">Uncharacterized protein</fullName>
    </submittedName>
</protein>
<feature type="transmembrane region" description="Helical" evidence="1">
    <location>
        <begin position="18"/>
        <end position="36"/>
    </location>
</feature>
<feature type="transmembrane region" description="Helical" evidence="1">
    <location>
        <begin position="56"/>
        <end position="76"/>
    </location>
</feature>
<organism evidence="2 3">
    <name type="scientific">Maricaulis salignorans</name>
    <dbReference type="NCBI Taxonomy" id="144026"/>
    <lineage>
        <taxon>Bacteria</taxon>
        <taxon>Pseudomonadati</taxon>
        <taxon>Pseudomonadota</taxon>
        <taxon>Alphaproteobacteria</taxon>
        <taxon>Maricaulales</taxon>
        <taxon>Maricaulaceae</taxon>
        <taxon>Maricaulis</taxon>
    </lineage>
</organism>
<evidence type="ECO:0000313" key="2">
    <source>
        <dbReference type="EMBL" id="SDL90602.1"/>
    </source>
</evidence>
<keyword evidence="3" id="KW-1185">Reference proteome</keyword>
<sequence>MNIRRDFEIRFTETFQPIFLWGVGAFELALVIYTLYLEFFTGTGPSLLSTVLPLSVAIAIAWAVLSVLITLAVCGYRNHADRKKP</sequence>
<evidence type="ECO:0000256" key="1">
    <source>
        <dbReference type="SAM" id="Phobius"/>
    </source>
</evidence>
<dbReference type="OrthoDB" id="7632610at2"/>
<dbReference type="AlphaFoldDB" id="A0A1G9NVH3"/>
<keyword evidence="1" id="KW-0472">Membrane</keyword>
<name>A0A1G9NVH3_9PROT</name>
<proteinExistence type="predicted"/>
<gene>
    <name evidence="2" type="ORF">SAMN04488568_10313</name>
</gene>
<dbReference type="RefSeq" id="WP_143024030.1">
    <property type="nucleotide sequence ID" value="NZ_FNHG01000003.1"/>
</dbReference>
<dbReference type="EMBL" id="FNHG01000003">
    <property type="protein sequence ID" value="SDL90602.1"/>
    <property type="molecule type" value="Genomic_DNA"/>
</dbReference>
<evidence type="ECO:0000313" key="3">
    <source>
        <dbReference type="Proteomes" id="UP000199759"/>
    </source>
</evidence>
<reference evidence="2 3" key="1">
    <citation type="submission" date="2016-10" db="EMBL/GenBank/DDBJ databases">
        <authorList>
            <person name="de Groot N.N."/>
        </authorList>
    </citation>
    <scope>NUCLEOTIDE SEQUENCE [LARGE SCALE GENOMIC DNA]</scope>
    <source>
        <strain evidence="2 3">DSM 16077</strain>
    </source>
</reference>
<accession>A0A1G9NVH3</accession>
<dbReference type="Proteomes" id="UP000199759">
    <property type="component" value="Unassembled WGS sequence"/>
</dbReference>
<keyword evidence="1" id="KW-1133">Transmembrane helix</keyword>
<keyword evidence="1" id="KW-0812">Transmembrane</keyword>